<evidence type="ECO:0000256" key="1">
    <source>
        <dbReference type="ARBA" id="ARBA00004173"/>
    </source>
</evidence>
<reference evidence="6" key="1">
    <citation type="journal article" date="2020" name="Stud. Mycol.">
        <title>101 Dothideomycetes genomes: a test case for predicting lifestyles and emergence of pathogens.</title>
        <authorList>
            <person name="Haridas S."/>
            <person name="Albert R."/>
            <person name="Binder M."/>
            <person name="Bloem J."/>
            <person name="Labutti K."/>
            <person name="Salamov A."/>
            <person name="Andreopoulos B."/>
            <person name="Baker S."/>
            <person name="Barry K."/>
            <person name="Bills G."/>
            <person name="Bluhm B."/>
            <person name="Cannon C."/>
            <person name="Castanera R."/>
            <person name="Culley D."/>
            <person name="Daum C."/>
            <person name="Ezra D."/>
            <person name="Gonzalez J."/>
            <person name="Henrissat B."/>
            <person name="Kuo A."/>
            <person name="Liang C."/>
            <person name="Lipzen A."/>
            <person name="Lutzoni F."/>
            <person name="Magnuson J."/>
            <person name="Mondo S."/>
            <person name="Nolan M."/>
            <person name="Ohm R."/>
            <person name="Pangilinan J."/>
            <person name="Park H.-J."/>
            <person name="Ramirez L."/>
            <person name="Alfaro M."/>
            <person name="Sun H."/>
            <person name="Tritt A."/>
            <person name="Yoshinaga Y."/>
            <person name="Zwiers L.-H."/>
            <person name="Turgeon B."/>
            <person name="Goodwin S."/>
            <person name="Spatafora J."/>
            <person name="Crous P."/>
            <person name="Grigoriev I."/>
        </authorList>
    </citation>
    <scope>NUCLEOTIDE SEQUENCE</scope>
    <source>
        <strain evidence="6">CBS 260.36</strain>
    </source>
</reference>
<proteinExistence type="inferred from homology"/>
<dbReference type="Pfam" id="PF06644">
    <property type="entry name" value="ATP11"/>
    <property type="match status" value="1"/>
</dbReference>
<dbReference type="InterPro" id="IPR010591">
    <property type="entry name" value="ATP11"/>
</dbReference>
<evidence type="ECO:0000256" key="4">
    <source>
        <dbReference type="ARBA" id="ARBA00023128"/>
    </source>
</evidence>
<evidence type="ECO:0000256" key="2">
    <source>
        <dbReference type="ARBA" id="ARBA00009116"/>
    </source>
</evidence>
<comment type="subcellular location">
    <subcellularLocation>
        <location evidence="1">Mitochondrion</location>
    </subcellularLocation>
</comment>
<keyword evidence="7" id="KW-1185">Reference proteome</keyword>
<accession>A0A9P4JCW9</accession>
<evidence type="ECO:0000256" key="3">
    <source>
        <dbReference type="ARBA" id="ARBA00022946"/>
    </source>
</evidence>
<feature type="region of interest" description="Disordered" evidence="5">
    <location>
        <begin position="81"/>
        <end position="121"/>
    </location>
</feature>
<organism evidence="6 7">
    <name type="scientific">Myriangium duriaei CBS 260.36</name>
    <dbReference type="NCBI Taxonomy" id="1168546"/>
    <lineage>
        <taxon>Eukaryota</taxon>
        <taxon>Fungi</taxon>
        <taxon>Dikarya</taxon>
        <taxon>Ascomycota</taxon>
        <taxon>Pezizomycotina</taxon>
        <taxon>Dothideomycetes</taxon>
        <taxon>Dothideomycetidae</taxon>
        <taxon>Myriangiales</taxon>
        <taxon>Myriangiaceae</taxon>
        <taxon>Myriangium</taxon>
    </lineage>
</organism>
<comment type="similarity">
    <text evidence="2">Belongs to the ATP11 family.</text>
</comment>
<keyword evidence="3" id="KW-0809">Transit peptide</keyword>
<evidence type="ECO:0000313" key="6">
    <source>
        <dbReference type="EMBL" id="KAF2157345.1"/>
    </source>
</evidence>
<dbReference type="GO" id="GO:0005739">
    <property type="term" value="C:mitochondrion"/>
    <property type="evidence" value="ECO:0007669"/>
    <property type="project" value="UniProtKB-SubCell"/>
</dbReference>
<keyword evidence="4" id="KW-0496">Mitochondrion</keyword>
<protein>
    <submittedName>
        <fullName evidence="6">F1F0 ATP synthase assembly protein-like protein Atp11</fullName>
    </submittedName>
</protein>
<feature type="compositionally biased region" description="Pro residues" evidence="5">
    <location>
        <begin position="104"/>
        <end position="113"/>
    </location>
</feature>
<dbReference type="OrthoDB" id="16535at2759"/>
<evidence type="ECO:0000256" key="5">
    <source>
        <dbReference type="SAM" id="MobiDB-lite"/>
    </source>
</evidence>
<dbReference type="PANTHER" id="PTHR13126:SF0">
    <property type="entry name" value="ATP SYNTHASE MITOCHONDRIAL F1 COMPLEX ASSEMBLY FACTOR 1"/>
    <property type="match status" value="1"/>
</dbReference>
<dbReference type="Proteomes" id="UP000799439">
    <property type="component" value="Unassembled WGS sequence"/>
</dbReference>
<comment type="caution">
    <text evidence="6">The sequence shown here is derived from an EMBL/GenBank/DDBJ whole genome shotgun (WGS) entry which is preliminary data.</text>
</comment>
<sequence length="310" mass="35248">MRVLQQVASRHIARSCRLPTLVEQRRWAQVHDIRFLTSHQKPAEKVLEKYRNKLDQRAKQEGLDGIGSLKEKYQDKISDLRRKATVPGATGPPQSTATNAPYQAPAPPQPQPTSPATQYTAEAKAGVKTLDSFIDVEKTRVLPQKEIEYLWRLRHASNERSLCATIQADMYDRIASTARKHPQFVLPLPREGQGAEIHFLQWTFPSENTVTVLFTHLAEYKLRGEYSQPHTTVTHHLDLSKDTGLVLLQGTVLPDRGVSVDEGKFLLMCLQKFYSQTSEQTPRRKLLEQFTQGDASFEVQKLLEEAEKIP</sequence>
<evidence type="ECO:0000313" key="7">
    <source>
        <dbReference type="Proteomes" id="UP000799439"/>
    </source>
</evidence>
<gene>
    <name evidence="6" type="ORF">K461DRAFT_284003</name>
</gene>
<dbReference type="PANTHER" id="PTHR13126">
    <property type="entry name" value="CHAPERONE ATP11"/>
    <property type="match status" value="1"/>
</dbReference>
<dbReference type="GO" id="GO:0033615">
    <property type="term" value="P:mitochondrial proton-transporting ATP synthase complex assembly"/>
    <property type="evidence" value="ECO:0007669"/>
    <property type="project" value="TreeGrafter"/>
</dbReference>
<name>A0A9P4JCW9_9PEZI</name>
<dbReference type="AlphaFoldDB" id="A0A9P4JCW9"/>
<dbReference type="EMBL" id="ML996081">
    <property type="protein sequence ID" value="KAF2157345.1"/>
    <property type="molecule type" value="Genomic_DNA"/>
</dbReference>